<dbReference type="AlphaFoldDB" id="A0A9P4Q5X5"/>
<evidence type="ECO:0000313" key="4">
    <source>
        <dbReference type="EMBL" id="KAF2718612.1"/>
    </source>
</evidence>
<accession>A0A9P4Q5X5</accession>
<evidence type="ECO:0000256" key="1">
    <source>
        <dbReference type="SAM" id="MobiDB-lite"/>
    </source>
</evidence>
<feature type="region of interest" description="Disordered" evidence="1">
    <location>
        <begin position="527"/>
        <end position="732"/>
    </location>
</feature>
<dbReference type="EMBL" id="MU003822">
    <property type="protein sequence ID" value="KAF2718612.1"/>
    <property type="molecule type" value="Genomic_DNA"/>
</dbReference>
<dbReference type="InterPro" id="IPR015915">
    <property type="entry name" value="Kelch-typ_b-propeller"/>
</dbReference>
<feature type="compositionally biased region" description="Low complexity" evidence="1">
    <location>
        <begin position="715"/>
        <end position="732"/>
    </location>
</feature>
<feature type="signal peptide" evidence="3">
    <location>
        <begin position="1"/>
        <end position="19"/>
    </location>
</feature>
<dbReference type="Proteomes" id="UP000799441">
    <property type="component" value="Unassembled WGS sequence"/>
</dbReference>
<organism evidence="4 5">
    <name type="scientific">Polychaeton citri CBS 116435</name>
    <dbReference type="NCBI Taxonomy" id="1314669"/>
    <lineage>
        <taxon>Eukaryota</taxon>
        <taxon>Fungi</taxon>
        <taxon>Dikarya</taxon>
        <taxon>Ascomycota</taxon>
        <taxon>Pezizomycotina</taxon>
        <taxon>Dothideomycetes</taxon>
        <taxon>Dothideomycetidae</taxon>
        <taxon>Capnodiales</taxon>
        <taxon>Capnodiaceae</taxon>
        <taxon>Polychaeton</taxon>
    </lineage>
</organism>
<evidence type="ECO:0000313" key="5">
    <source>
        <dbReference type="Proteomes" id="UP000799441"/>
    </source>
</evidence>
<feature type="region of interest" description="Disordered" evidence="1">
    <location>
        <begin position="755"/>
        <end position="783"/>
    </location>
</feature>
<sequence>MAFRLGVRALLGITATATAQSLPYISTRILPSLNHSLVYIFEPQDSSGFTKLLSVNTTTSISISSFEPFILLNQLPFEDGGQALPYTPIIDGLGNITIIAGDCSSGSHATQVWRFQPEIGSAGGNGSWTQYPPVYEDMGDGAVLTGSNYLAGGVSFPGGAAENATSYTFGGMCPLPNSTADTWTSDAHYSNQVLVADPNKDGVEMSMAATNGPPIAEAGFSITGLTPFSSSETVAWSARQQQDFVLLGGHTETAFINMSQVALFSLPQESWTFLPVQAPSSEKTDLAARQSTSAVEPRSGHTAVLSEDGSSIIVLGGWVGDISNPANPQLLILKMGSGYGGDGDWIWEVPDTTGSSGLQAGEGVYGHGAVMLPGGVMMVSGGSPISAASSGRTKRQASSHVGQVMLLNTTSWEWQESWSPPTNSSAIEESSSETHHGALSKGSQKAGLAGGLVGGLAVLAGLIVFYIWYTRRLRRARETREQRRVLYSSDGSSIGQMEQPFLNKGGLDGRGGEMTAVGSLWRAQSRSAQNTYPWDPAGREGIQSRPRDADATGLFTNIPSPTRGLRKGLNTRPYSYHQAPRYDEKRAAGSGQIHPIAERDDEDEQSMHSHRNSRERREAERQLLEVERALRPRPVSDPFMDPLPNPLGSHPVSPEIGETVKRVPTQVSRSAEVPRSSHGELDNAANWTAEYPREVSPHPRTDGRISPARSDERTSSTLSEQSAQSALSSSSLARTMSTRTGMLLAAAAAAMTNRGLGSESSNSDERSHTMSSTNTNGRKSPFFLNTRARSSTNASGGVPNSAGTDADSFTTARSSNFIQLQAEGEALLGGRPTVGRDDPYGRAMATVLGQSSQAESDGLYGIPNAIPPRRRGLMGSLRRAIGVMAPAGPRSMSLTTNSEQQYAQMGRSASSSPTKEHPSRIGSSPRRALSDGGALLRQKRGKHDWQDEQHWAPYRDDPDAGDWGQVGRTSLEKRQAEEEWDVEDAAQKRDVQFLFTVPKSRLRVVNEDIERASMRSASDSALSRSESTRSHQSLKAAKGKGDGERVVLPSTKEEEGDEAGSSSGKEKSS</sequence>
<keyword evidence="2" id="KW-0812">Transmembrane</keyword>
<protein>
    <recommendedName>
        <fullName evidence="6">Galactose oxidase</fullName>
    </recommendedName>
</protein>
<feature type="chain" id="PRO_5040224770" description="Galactose oxidase" evidence="3">
    <location>
        <begin position="20"/>
        <end position="1069"/>
    </location>
</feature>
<evidence type="ECO:0008006" key="6">
    <source>
        <dbReference type="Google" id="ProtNLM"/>
    </source>
</evidence>
<feature type="region of interest" description="Disordered" evidence="1">
    <location>
        <begin position="1006"/>
        <end position="1069"/>
    </location>
</feature>
<dbReference type="InterPro" id="IPR011043">
    <property type="entry name" value="Gal_Oxase/kelch_b-propeller"/>
</dbReference>
<feature type="transmembrane region" description="Helical" evidence="2">
    <location>
        <begin position="448"/>
        <end position="469"/>
    </location>
</feature>
<feature type="compositionally biased region" description="Basic and acidic residues" evidence="1">
    <location>
        <begin position="615"/>
        <end position="630"/>
    </location>
</feature>
<feature type="region of interest" description="Disordered" evidence="1">
    <location>
        <begin position="887"/>
        <end position="985"/>
    </location>
</feature>
<dbReference type="OrthoDB" id="205993at2759"/>
<name>A0A9P4Q5X5_9PEZI</name>
<evidence type="ECO:0000256" key="3">
    <source>
        <dbReference type="SAM" id="SignalP"/>
    </source>
</evidence>
<feature type="compositionally biased region" description="Basic and acidic residues" evidence="1">
    <location>
        <begin position="943"/>
        <end position="958"/>
    </location>
</feature>
<keyword evidence="2" id="KW-0472">Membrane</keyword>
<keyword evidence="3" id="KW-0732">Signal</keyword>
<evidence type="ECO:0000256" key="2">
    <source>
        <dbReference type="SAM" id="Phobius"/>
    </source>
</evidence>
<dbReference type="Gene3D" id="2.120.10.80">
    <property type="entry name" value="Kelch-type beta propeller"/>
    <property type="match status" value="1"/>
</dbReference>
<feature type="compositionally biased region" description="Basic and acidic residues" evidence="1">
    <location>
        <begin position="691"/>
        <end position="714"/>
    </location>
</feature>
<feature type="region of interest" description="Disordered" evidence="1">
    <location>
        <begin position="415"/>
        <end position="444"/>
    </location>
</feature>
<feature type="compositionally biased region" description="Polar residues" evidence="1">
    <location>
        <begin position="892"/>
        <end position="913"/>
    </location>
</feature>
<dbReference type="SUPFAM" id="SSF50965">
    <property type="entry name" value="Galactose oxidase, central domain"/>
    <property type="match status" value="1"/>
</dbReference>
<proteinExistence type="predicted"/>
<gene>
    <name evidence="4" type="ORF">K431DRAFT_287494</name>
</gene>
<feature type="compositionally biased region" description="Polar residues" evidence="1">
    <location>
        <begin position="415"/>
        <end position="429"/>
    </location>
</feature>
<keyword evidence="2" id="KW-1133">Transmembrane helix</keyword>
<comment type="caution">
    <text evidence="4">The sequence shown here is derived from an EMBL/GenBank/DDBJ whole genome shotgun (WGS) entry which is preliminary data.</text>
</comment>
<keyword evidence="5" id="KW-1185">Reference proteome</keyword>
<feature type="compositionally biased region" description="Polar residues" evidence="1">
    <location>
        <begin position="769"/>
        <end position="778"/>
    </location>
</feature>
<reference evidence="4" key="1">
    <citation type="journal article" date="2020" name="Stud. Mycol.">
        <title>101 Dothideomycetes genomes: a test case for predicting lifestyles and emergence of pathogens.</title>
        <authorList>
            <person name="Haridas S."/>
            <person name="Albert R."/>
            <person name="Binder M."/>
            <person name="Bloem J."/>
            <person name="Labutti K."/>
            <person name="Salamov A."/>
            <person name="Andreopoulos B."/>
            <person name="Baker S."/>
            <person name="Barry K."/>
            <person name="Bills G."/>
            <person name="Bluhm B."/>
            <person name="Cannon C."/>
            <person name="Castanera R."/>
            <person name="Culley D."/>
            <person name="Daum C."/>
            <person name="Ezra D."/>
            <person name="Gonzalez J."/>
            <person name="Henrissat B."/>
            <person name="Kuo A."/>
            <person name="Liang C."/>
            <person name="Lipzen A."/>
            <person name="Lutzoni F."/>
            <person name="Magnuson J."/>
            <person name="Mondo S."/>
            <person name="Nolan M."/>
            <person name="Ohm R."/>
            <person name="Pangilinan J."/>
            <person name="Park H.-J."/>
            <person name="Ramirez L."/>
            <person name="Alfaro M."/>
            <person name="Sun H."/>
            <person name="Tritt A."/>
            <person name="Yoshinaga Y."/>
            <person name="Zwiers L.-H."/>
            <person name="Turgeon B."/>
            <person name="Goodwin S."/>
            <person name="Spatafora J."/>
            <person name="Crous P."/>
            <person name="Grigoriev I."/>
        </authorList>
    </citation>
    <scope>NUCLEOTIDE SEQUENCE</scope>
    <source>
        <strain evidence="4">CBS 116435</strain>
    </source>
</reference>
<feature type="compositionally biased region" description="Low complexity" evidence="1">
    <location>
        <begin position="1014"/>
        <end position="1025"/>
    </location>
</feature>